<protein>
    <submittedName>
        <fullName evidence="1">Uncharacterized protein</fullName>
    </submittedName>
</protein>
<reference evidence="1 2" key="1">
    <citation type="submission" date="2024-01" db="EMBL/GenBank/DDBJ databases">
        <title>The complete chloroplast genome sequence of Lithospermum erythrorhizon: insights into the phylogenetic relationship among Boraginaceae species and the maternal lineages of purple gromwells.</title>
        <authorList>
            <person name="Okada T."/>
            <person name="Watanabe K."/>
        </authorList>
    </citation>
    <scope>NUCLEOTIDE SEQUENCE [LARGE SCALE GENOMIC DNA]</scope>
</reference>
<dbReference type="Proteomes" id="UP001454036">
    <property type="component" value="Unassembled WGS sequence"/>
</dbReference>
<proteinExistence type="predicted"/>
<organism evidence="1 2">
    <name type="scientific">Lithospermum erythrorhizon</name>
    <name type="common">Purple gromwell</name>
    <name type="synonym">Lithospermum officinale var. erythrorhizon</name>
    <dbReference type="NCBI Taxonomy" id="34254"/>
    <lineage>
        <taxon>Eukaryota</taxon>
        <taxon>Viridiplantae</taxon>
        <taxon>Streptophyta</taxon>
        <taxon>Embryophyta</taxon>
        <taxon>Tracheophyta</taxon>
        <taxon>Spermatophyta</taxon>
        <taxon>Magnoliopsida</taxon>
        <taxon>eudicotyledons</taxon>
        <taxon>Gunneridae</taxon>
        <taxon>Pentapetalae</taxon>
        <taxon>asterids</taxon>
        <taxon>lamiids</taxon>
        <taxon>Boraginales</taxon>
        <taxon>Boraginaceae</taxon>
        <taxon>Boraginoideae</taxon>
        <taxon>Lithospermeae</taxon>
        <taxon>Lithospermum</taxon>
    </lineage>
</organism>
<dbReference type="EMBL" id="BAABME010010711">
    <property type="protein sequence ID" value="GAA0181258.1"/>
    <property type="molecule type" value="Genomic_DNA"/>
</dbReference>
<evidence type="ECO:0000313" key="2">
    <source>
        <dbReference type="Proteomes" id="UP001454036"/>
    </source>
</evidence>
<keyword evidence="2" id="KW-1185">Reference proteome</keyword>
<name>A0AAV3RNL8_LITER</name>
<sequence length="67" mass="7750">MKARTATEKVVEAEVTDTDVHEDIEATDTTVSNEWLYEHEQGGNAEEEAQEVRRFTCLGQEEKDRMY</sequence>
<comment type="caution">
    <text evidence="1">The sequence shown here is derived from an EMBL/GenBank/DDBJ whole genome shotgun (WGS) entry which is preliminary data.</text>
</comment>
<evidence type="ECO:0000313" key="1">
    <source>
        <dbReference type="EMBL" id="GAA0181258.1"/>
    </source>
</evidence>
<accession>A0AAV3RNL8</accession>
<gene>
    <name evidence="1" type="ORF">LIER_30221</name>
</gene>
<dbReference type="AlphaFoldDB" id="A0AAV3RNL8"/>